<organism evidence="1 2">
    <name type="scientific">Butyrivibrio hungatei</name>
    <dbReference type="NCBI Taxonomy" id="185008"/>
    <lineage>
        <taxon>Bacteria</taxon>
        <taxon>Bacillati</taxon>
        <taxon>Bacillota</taxon>
        <taxon>Clostridia</taxon>
        <taxon>Lachnospirales</taxon>
        <taxon>Lachnospiraceae</taxon>
        <taxon>Butyrivibrio</taxon>
    </lineage>
</organism>
<gene>
    <name evidence="1" type="ORF">SAMN02910451_02438</name>
</gene>
<evidence type="ECO:0000313" key="2">
    <source>
        <dbReference type="Proteomes" id="UP000183047"/>
    </source>
</evidence>
<dbReference type="EMBL" id="FMUR01000015">
    <property type="protein sequence ID" value="SCY39526.1"/>
    <property type="molecule type" value="Genomic_DNA"/>
</dbReference>
<proteinExistence type="predicted"/>
<sequence>MKINRLICGAGTLMTALLLVACKPSPEKLSEAEALKAALVEAKNNAENTYLDITDSSLRGTLDELAQKESAIENKDFSKLSDSMLEYYVPKMTELTGEYQSIQLTLDAKLAEDNAKREAALKEAMLNATVINNTEFTITEMVLHDMTSDEYSANLLGDGITVAAGYTLVGVDLDIKIDSAQWEIVIKDDGGKAYSFVCGDFNQASREGIYITLSYDSTAGTGVADIQNQ</sequence>
<dbReference type="PROSITE" id="PS51257">
    <property type="entry name" value="PROKAR_LIPOPROTEIN"/>
    <property type="match status" value="1"/>
</dbReference>
<dbReference type="RefSeq" id="WP_074462901.1">
    <property type="nucleotide sequence ID" value="NZ_FMUR01000015.1"/>
</dbReference>
<evidence type="ECO:0000313" key="1">
    <source>
        <dbReference type="EMBL" id="SCY39526.1"/>
    </source>
</evidence>
<keyword evidence="2" id="KW-1185">Reference proteome</keyword>
<protein>
    <submittedName>
        <fullName evidence="1">Uncharacterized protein</fullName>
    </submittedName>
</protein>
<accession>A0A1G5FJV3</accession>
<dbReference type="Proteomes" id="UP000183047">
    <property type="component" value="Unassembled WGS sequence"/>
</dbReference>
<reference evidence="2" key="1">
    <citation type="submission" date="2016-10" db="EMBL/GenBank/DDBJ databases">
        <authorList>
            <person name="Varghese N."/>
            <person name="Submissions S."/>
        </authorList>
    </citation>
    <scope>NUCLEOTIDE SEQUENCE [LARGE SCALE GENOMIC DNA]</scope>
    <source>
        <strain evidence="2">XBD2006</strain>
    </source>
</reference>
<dbReference type="AlphaFoldDB" id="A0A1G5FJV3"/>
<name>A0A1G5FJV3_9FIRM</name>
<dbReference type="OrthoDB" id="2003240at2"/>